<keyword evidence="3" id="KW-1185">Reference proteome</keyword>
<name>A0A7W3ULL6_9LACO</name>
<sequence length="269" mass="32026">MTVYVITHKPFDYAKELPSDYVPMMVGANKNLNPLNYLADNTQDNISDKNPEYCELTGLYWMWKNSKAKNIGLAHYRRFFYSKSIGGRFAMYAYLILMGNKVKPAPISKLDEWLNEYDWIIAHPENEGGKDLWTQFKKANHEIDMQHTRDVIAEKYPEYVKAFDKVMHSSSWMSPYNMFYASKQKSDEYCQWLFDILFEVEKRTDMTGYTDYQKRLYGFLSERLLNVWLEKHKEYKVKYLTVFKTDDLSRRAVIRRITNRLGITKGINH</sequence>
<dbReference type="Pfam" id="PF14393">
    <property type="entry name" value="DUF4422"/>
    <property type="match status" value="1"/>
</dbReference>
<accession>A0A7W3ULL6</accession>
<dbReference type="EMBL" id="JACIVA010000050">
    <property type="protein sequence ID" value="MBB1097746.1"/>
    <property type="molecule type" value="Genomic_DNA"/>
</dbReference>
<dbReference type="InterPro" id="IPR025536">
    <property type="entry name" value="DUF4422"/>
</dbReference>
<protein>
    <submittedName>
        <fullName evidence="2">DUF4422 domain-containing protein</fullName>
    </submittedName>
</protein>
<feature type="domain" description="DUF4422" evidence="1">
    <location>
        <begin position="3"/>
        <end position="232"/>
    </location>
</feature>
<dbReference type="AlphaFoldDB" id="A0A7W3ULL6"/>
<organism evidence="2 3">
    <name type="scientific">Limosilactobacillus rudii</name>
    <dbReference type="NCBI Taxonomy" id="2759755"/>
    <lineage>
        <taxon>Bacteria</taxon>
        <taxon>Bacillati</taxon>
        <taxon>Bacillota</taxon>
        <taxon>Bacilli</taxon>
        <taxon>Lactobacillales</taxon>
        <taxon>Lactobacillaceae</taxon>
        <taxon>Limosilactobacillus</taxon>
    </lineage>
</organism>
<comment type="caution">
    <text evidence="2">The sequence shown here is derived from an EMBL/GenBank/DDBJ whole genome shotgun (WGS) entry which is preliminary data.</text>
</comment>
<proteinExistence type="predicted"/>
<reference evidence="2 3" key="1">
    <citation type="submission" date="2020-07" db="EMBL/GenBank/DDBJ databases">
        <title>Description of Limosilactobacillus balticus sp. nov., Limosilactobacillus agrestis sp. nov., Limosilactobacillus albertensis sp. nov., Limosilactobacillus rudii sp. nov., Limosilactobacillus fastidiosus sp. nov., five novel Limosilactobacillus species isolated from the vertebrate gastrointestinal tract, and proposal of 6 subspecies of Limosilactobacillus reuteri adapted to the gastrointestinal tract of specific vertebrate hosts.</title>
        <authorList>
            <person name="Li F."/>
            <person name="Cheng C."/>
            <person name="Zheng J."/>
            <person name="Quevedo R.M."/>
            <person name="Li J."/>
            <person name="Roos S."/>
            <person name="Gaenzle M.G."/>
            <person name="Walter J."/>
        </authorList>
    </citation>
    <scope>NUCLEOTIDE SEQUENCE [LARGE SCALE GENOMIC DNA]</scope>
    <source>
        <strain evidence="2 3">STM2_1</strain>
    </source>
</reference>
<evidence type="ECO:0000259" key="1">
    <source>
        <dbReference type="Pfam" id="PF14393"/>
    </source>
</evidence>
<gene>
    <name evidence="2" type="ORF">H5S09_07300</name>
</gene>
<evidence type="ECO:0000313" key="2">
    <source>
        <dbReference type="EMBL" id="MBB1097746.1"/>
    </source>
</evidence>
<evidence type="ECO:0000313" key="3">
    <source>
        <dbReference type="Proteomes" id="UP000517106"/>
    </source>
</evidence>
<dbReference type="Proteomes" id="UP000517106">
    <property type="component" value="Unassembled WGS sequence"/>
</dbReference>
<dbReference type="RefSeq" id="WP_182596482.1">
    <property type="nucleotide sequence ID" value="NZ_JACIVA010000050.1"/>
</dbReference>